<reference evidence="2 3" key="1">
    <citation type="submission" date="2019-03" db="EMBL/GenBank/DDBJ databases">
        <title>Deep-cultivation of Planctomycetes and their phenomic and genomic characterization uncovers novel biology.</title>
        <authorList>
            <person name="Wiegand S."/>
            <person name="Jogler M."/>
            <person name="Boedeker C."/>
            <person name="Pinto D."/>
            <person name="Vollmers J."/>
            <person name="Rivas-Marin E."/>
            <person name="Kohn T."/>
            <person name="Peeters S.H."/>
            <person name="Heuer A."/>
            <person name="Rast P."/>
            <person name="Oberbeckmann S."/>
            <person name="Bunk B."/>
            <person name="Jeske O."/>
            <person name="Meyerdierks A."/>
            <person name="Storesund J.E."/>
            <person name="Kallscheuer N."/>
            <person name="Luecker S."/>
            <person name="Lage O.M."/>
            <person name="Pohl T."/>
            <person name="Merkel B.J."/>
            <person name="Hornburger P."/>
            <person name="Mueller R.-W."/>
            <person name="Bruemmer F."/>
            <person name="Labrenz M."/>
            <person name="Spormann A.M."/>
            <person name="Op den Camp H."/>
            <person name="Overmann J."/>
            <person name="Amann R."/>
            <person name="Jetten M.S.M."/>
            <person name="Mascher T."/>
            <person name="Medema M.H."/>
            <person name="Devos D.P."/>
            <person name="Kaster A.-K."/>
            <person name="Ovreas L."/>
            <person name="Rohde M."/>
            <person name="Galperin M.Y."/>
            <person name="Jogler C."/>
        </authorList>
    </citation>
    <scope>NUCLEOTIDE SEQUENCE [LARGE SCALE GENOMIC DNA]</scope>
    <source>
        <strain evidence="2 3">Enr10</strain>
    </source>
</reference>
<feature type="compositionally biased region" description="Basic and acidic residues" evidence="1">
    <location>
        <begin position="96"/>
        <end position="105"/>
    </location>
</feature>
<proteinExistence type="predicted"/>
<evidence type="ECO:0000313" key="2">
    <source>
        <dbReference type="EMBL" id="QDT24996.1"/>
    </source>
</evidence>
<accession>A0A517ZZW8</accession>
<accession>A0A517Q068</accession>
<gene>
    <name evidence="2" type="ORF">Enr10x_02900</name>
</gene>
<evidence type="ECO:0000256" key="1">
    <source>
        <dbReference type="SAM" id="MobiDB-lite"/>
    </source>
</evidence>
<name>A0A517Q068_9PLAN</name>
<dbReference type="PROSITE" id="PS51257">
    <property type="entry name" value="PROKAR_LIPOPROTEIN"/>
    <property type="match status" value="1"/>
</dbReference>
<dbReference type="EMBL" id="CP037421">
    <property type="protein sequence ID" value="QDT24996.1"/>
    <property type="molecule type" value="Genomic_DNA"/>
</dbReference>
<sequence length="120" mass="13325" precursor="true">MGIPCRLLCLLALGLLIQGCSEERPFVPQPSAEYVVMVDPEGKADNILLEQFFKQEQHTAGTKVLVMDKQTQQQALITPSELLQQNPNAGRYLVFKHDDPERPFDDLPGASTKTTTDTTP</sequence>
<dbReference type="AlphaFoldDB" id="A0A517Q068"/>
<dbReference type="RefSeq" id="WP_145103232.1">
    <property type="nucleotide sequence ID" value="NZ_CP036277.1"/>
</dbReference>
<feature type="compositionally biased region" description="Polar residues" evidence="1">
    <location>
        <begin position="111"/>
        <end position="120"/>
    </location>
</feature>
<feature type="region of interest" description="Disordered" evidence="1">
    <location>
        <begin position="96"/>
        <end position="120"/>
    </location>
</feature>
<organism evidence="2 3">
    <name type="scientific">Gimesia panareensis</name>
    <dbReference type="NCBI Taxonomy" id="2527978"/>
    <lineage>
        <taxon>Bacteria</taxon>
        <taxon>Pseudomonadati</taxon>
        <taxon>Planctomycetota</taxon>
        <taxon>Planctomycetia</taxon>
        <taxon>Planctomycetales</taxon>
        <taxon>Planctomycetaceae</taxon>
        <taxon>Gimesia</taxon>
    </lineage>
</organism>
<evidence type="ECO:0000313" key="3">
    <source>
        <dbReference type="Proteomes" id="UP000315647"/>
    </source>
</evidence>
<keyword evidence="3" id="KW-1185">Reference proteome</keyword>
<dbReference type="Proteomes" id="UP000315647">
    <property type="component" value="Chromosome"/>
</dbReference>
<protein>
    <submittedName>
        <fullName evidence="2">Uncharacterized protein</fullName>
    </submittedName>
</protein>